<dbReference type="Gene3D" id="1.10.287.130">
    <property type="match status" value="1"/>
</dbReference>
<evidence type="ECO:0000256" key="4">
    <source>
        <dbReference type="ARBA" id="ARBA00022679"/>
    </source>
</evidence>
<dbReference type="PRINTS" id="PR00344">
    <property type="entry name" value="BCTRLSENSOR"/>
</dbReference>
<dbReference type="InterPro" id="IPR003661">
    <property type="entry name" value="HisK_dim/P_dom"/>
</dbReference>
<feature type="domain" description="PAS" evidence="10">
    <location>
        <begin position="76"/>
        <end position="124"/>
    </location>
</feature>
<keyword evidence="5" id="KW-0547">Nucleotide-binding</keyword>
<dbReference type="InterPro" id="IPR005467">
    <property type="entry name" value="His_kinase_dom"/>
</dbReference>
<feature type="domain" description="PAS" evidence="10">
    <location>
        <begin position="217"/>
        <end position="262"/>
    </location>
</feature>
<keyword evidence="4" id="KW-0808">Transferase</keyword>
<organism evidence="12 13">
    <name type="scientific">Panacagrimonas perspica</name>
    <dbReference type="NCBI Taxonomy" id="381431"/>
    <lineage>
        <taxon>Bacteria</taxon>
        <taxon>Pseudomonadati</taxon>
        <taxon>Pseudomonadota</taxon>
        <taxon>Gammaproteobacteria</taxon>
        <taxon>Nevskiales</taxon>
        <taxon>Nevskiaceae</taxon>
        <taxon>Panacagrimonas</taxon>
    </lineage>
</organism>
<evidence type="ECO:0000256" key="2">
    <source>
        <dbReference type="ARBA" id="ARBA00012438"/>
    </source>
</evidence>
<dbReference type="SUPFAM" id="SSF47384">
    <property type="entry name" value="Homodimeric domain of signal transducing histidine kinase"/>
    <property type="match status" value="1"/>
</dbReference>
<dbReference type="Proteomes" id="UP000295341">
    <property type="component" value="Unassembled WGS sequence"/>
</dbReference>
<comment type="caution">
    <text evidence="12">The sequence shown here is derived from an EMBL/GenBank/DDBJ whole genome shotgun (WGS) entry which is preliminary data.</text>
</comment>
<dbReference type="Gene3D" id="3.30.450.20">
    <property type="entry name" value="PAS domain"/>
    <property type="match status" value="2"/>
</dbReference>
<evidence type="ECO:0000256" key="8">
    <source>
        <dbReference type="ARBA" id="ARBA00023012"/>
    </source>
</evidence>
<dbReference type="GO" id="GO:0005524">
    <property type="term" value="F:ATP binding"/>
    <property type="evidence" value="ECO:0007669"/>
    <property type="project" value="UniProtKB-KW"/>
</dbReference>
<dbReference type="Pfam" id="PF00989">
    <property type="entry name" value="PAS"/>
    <property type="match status" value="1"/>
</dbReference>
<name>A0A4R7P365_9GAMM</name>
<dbReference type="SUPFAM" id="SSF55874">
    <property type="entry name" value="ATPase domain of HSP90 chaperone/DNA topoisomerase II/histidine kinase"/>
    <property type="match status" value="1"/>
</dbReference>
<dbReference type="SUPFAM" id="SSF55785">
    <property type="entry name" value="PYP-like sensor domain (PAS domain)"/>
    <property type="match status" value="2"/>
</dbReference>
<keyword evidence="7" id="KW-0067">ATP-binding</keyword>
<dbReference type="CDD" id="cd00130">
    <property type="entry name" value="PAS"/>
    <property type="match status" value="1"/>
</dbReference>
<dbReference type="EC" id="2.7.13.3" evidence="2"/>
<keyword evidence="3" id="KW-0597">Phosphoprotein</keyword>
<feature type="domain" description="Histidine kinase" evidence="9">
    <location>
        <begin position="365"/>
        <end position="581"/>
    </location>
</feature>
<dbReference type="Pfam" id="PF13426">
    <property type="entry name" value="PAS_9"/>
    <property type="match status" value="1"/>
</dbReference>
<dbReference type="PROSITE" id="PS50113">
    <property type="entry name" value="PAC"/>
    <property type="match status" value="1"/>
</dbReference>
<evidence type="ECO:0000259" key="9">
    <source>
        <dbReference type="PROSITE" id="PS50109"/>
    </source>
</evidence>
<reference evidence="12 13" key="1">
    <citation type="submission" date="2019-03" db="EMBL/GenBank/DDBJ databases">
        <title>Genomic Encyclopedia of Type Strains, Phase IV (KMG-IV): sequencing the most valuable type-strain genomes for metagenomic binning, comparative biology and taxonomic classification.</title>
        <authorList>
            <person name="Goeker M."/>
        </authorList>
    </citation>
    <scope>NUCLEOTIDE SEQUENCE [LARGE SCALE GENOMIC DNA]</scope>
    <source>
        <strain evidence="12 13">DSM 26377</strain>
    </source>
</reference>
<dbReference type="PANTHER" id="PTHR43065">
    <property type="entry name" value="SENSOR HISTIDINE KINASE"/>
    <property type="match status" value="1"/>
</dbReference>
<dbReference type="InterPro" id="IPR013767">
    <property type="entry name" value="PAS_fold"/>
</dbReference>
<evidence type="ECO:0000256" key="1">
    <source>
        <dbReference type="ARBA" id="ARBA00000085"/>
    </source>
</evidence>
<dbReference type="PROSITE" id="PS50109">
    <property type="entry name" value="HIS_KIN"/>
    <property type="match status" value="1"/>
</dbReference>
<evidence type="ECO:0000256" key="6">
    <source>
        <dbReference type="ARBA" id="ARBA00022777"/>
    </source>
</evidence>
<dbReference type="NCBIfam" id="TIGR00229">
    <property type="entry name" value="sensory_box"/>
    <property type="match status" value="2"/>
</dbReference>
<dbReference type="Pfam" id="PF02518">
    <property type="entry name" value="HATPase_c"/>
    <property type="match status" value="1"/>
</dbReference>
<dbReference type="InterPro" id="IPR000700">
    <property type="entry name" value="PAS-assoc_C"/>
</dbReference>
<evidence type="ECO:0000256" key="7">
    <source>
        <dbReference type="ARBA" id="ARBA00022840"/>
    </source>
</evidence>
<proteinExistence type="predicted"/>
<dbReference type="InterPro" id="IPR004358">
    <property type="entry name" value="Sig_transdc_His_kin-like_C"/>
</dbReference>
<dbReference type="SMART" id="SM00091">
    <property type="entry name" value="PAS"/>
    <property type="match status" value="2"/>
</dbReference>
<dbReference type="InterPro" id="IPR003594">
    <property type="entry name" value="HATPase_dom"/>
</dbReference>
<dbReference type="PROSITE" id="PS50112">
    <property type="entry name" value="PAS"/>
    <property type="match status" value="2"/>
</dbReference>
<comment type="catalytic activity">
    <reaction evidence="1">
        <text>ATP + protein L-histidine = ADP + protein N-phospho-L-histidine.</text>
        <dbReference type="EC" id="2.7.13.3"/>
    </reaction>
</comment>
<dbReference type="AlphaFoldDB" id="A0A4R7P365"/>
<keyword evidence="13" id="KW-1185">Reference proteome</keyword>
<evidence type="ECO:0000313" key="13">
    <source>
        <dbReference type="Proteomes" id="UP000295341"/>
    </source>
</evidence>
<feature type="domain" description="PAC" evidence="11">
    <location>
        <begin position="126"/>
        <end position="177"/>
    </location>
</feature>
<sequence>MIRTRAHCGHLGRALGHNFGGVIISLHFPYAPNRVPMGLPNAPLDTAVRSAETDRLIYEQVFDNALVGICFMQQRRFLRINARMEEMLGYAQGELLGQSVRAVYSRQEDFDEVGRIIETFPTSNRYVHERPLVAKDGSLLWCLISGRMIDPQDPETTSVWIVQDMSSKKQAEDQLARSNQRLEQIVQSRTLNLQKTNAALKLEVERRRESERAMIESREKYRVLIRNIPLGIVITDGAGEIVEINPAMQGFFGANDLDAFNRMAAHTSCAVLGDGTTMNLRDLIQACSPPVTRRVEHLTARWAAPDGKPRWFDVAGVRVPVRDLGCAIVFLDRTEQRRARAREHAQQQQLAHATRLSMMGQFASALAHELGQPLNACISYAAGIEHRLGPELQKRPDAQEALSRIQLHLHQAGDVVKNVRAFVAKHRPEDEEIDLAALVHGTVDLLQLQLREAAVVVKLRIAEDLPRLRGTRVELQQVLVNLLANAIDAMRGAGTRKPQIEVRVSRLPRQRVRLVVTDNGPGVPEAMRESVFQAYTTTKAGGLGMGLMMCRTIVESHGGDLLIDPKRKRGAAFRATLPVEKNES</sequence>
<dbReference type="PANTHER" id="PTHR43065:SF10">
    <property type="entry name" value="PEROXIDE STRESS-ACTIVATED HISTIDINE KINASE MAK3"/>
    <property type="match status" value="1"/>
</dbReference>
<dbReference type="InterPro" id="IPR000014">
    <property type="entry name" value="PAS"/>
</dbReference>
<evidence type="ECO:0000259" key="11">
    <source>
        <dbReference type="PROSITE" id="PS50113"/>
    </source>
</evidence>
<evidence type="ECO:0000259" key="10">
    <source>
        <dbReference type="PROSITE" id="PS50112"/>
    </source>
</evidence>
<dbReference type="EMBL" id="SOBT01000009">
    <property type="protein sequence ID" value="TDU28018.1"/>
    <property type="molecule type" value="Genomic_DNA"/>
</dbReference>
<keyword evidence="6" id="KW-0418">Kinase</keyword>
<dbReference type="CDD" id="cd00082">
    <property type="entry name" value="HisKA"/>
    <property type="match status" value="1"/>
</dbReference>
<dbReference type="Gene3D" id="3.30.565.10">
    <property type="entry name" value="Histidine kinase-like ATPase, C-terminal domain"/>
    <property type="match status" value="1"/>
</dbReference>
<dbReference type="InterPro" id="IPR036890">
    <property type="entry name" value="HATPase_C_sf"/>
</dbReference>
<dbReference type="SMART" id="SM00388">
    <property type="entry name" value="HisKA"/>
    <property type="match status" value="1"/>
</dbReference>
<evidence type="ECO:0000256" key="5">
    <source>
        <dbReference type="ARBA" id="ARBA00022741"/>
    </source>
</evidence>
<keyword evidence="8" id="KW-0902">Two-component regulatory system</keyword>
<dbReference type="SMART" id="SM00387">
    <property type="entry name" value="HATPase_c"/>
    <property type="match status" value="1"/>
</dbReference>
<dbReference type="InterPro" id="IPR035965">
    <property type="entry name" value="PAS-like_dom_sf"/>
</dbReference>
<gene>
    <name evidence="12" type="ORF">DFR24_2377</name>
</gene>
<dbReference type="Pfam" id="PF00512">
    <property type="entry name" value="HisKA"/>
    <property type="match status" value="1"/>
</dbReference>
<dbReference type="InterPro" id="IPR036097">
    <property type="entry name" value="HisK_dim/P_sf"/>
</dbReference>
<protein>
    <recommendedName>
        <fullName evidence="2">histidine kinase</fullName>
        <ecNumber evidence="2">2.7.13.3</ecNumber>
    </recommendedName>
</protein>
<evidence type="ECO:0000313" key="12">
    <source>
        <dbReference type="EMBL" id="TDU28018.1"/>
    </source>
</evidence>
<evidence type="ECO:0000256" key="3">
    <source>
        <dbReference type="ARBA" id="ARBA00022553"/>
    </source>
</evidence>
<dbReference type="GO" id="GO:0000155">
    <property type="term" value="F:phosphorelay sensor kinase activity"/>
    <property type="evidence" value="ECO:0007669"/>
    <property type="project" value="InterPro"/>
</dbReference>
<accession>A0A4R7P365</accession>